<name>A0A7W3TRR0_9LACO</name>
<dbReference type="InterPro" id="IPR027417">
    <property type="entry name" value="P-loop_NTPase"/>
</dbReference>
<dbReference type="Gene3D" id="3.40.50.300">
    <property type="entry name" value="P-loop containing nucleotide triphosphate hydrolases"/>
    <property type="match status" value="1"/>
</dbReference>
<dbReference type="SUPFAM" id="SSF52540">
    <property type="entry name" value="P-loop containing nucleoside triphosphate hydrolases"/>
    <property type="match status" value="1"/>
</dbReference>
<comment type="caution">
    <text evidence="1">The sequence shown here is derived from an EMBL/GenBank/DDBJ whole genome shotgun (WGS) entry which is preliminary data.</text>
</comment>
<gene>
    <name evidence="1" type="ORF">H5S40_04295</name>
</gene>
<evidence type="ECO:0008006" key="3">
    <source>
        <dbReference type="Google" id="ProtNLM"/>
    </source>
</evidence>
<reference evidence="1 2" key="1">
    <citation type="submission" date="2020-07" db="EMBL/GenBank/DDBJ databases">
        <title>Description of Limosilactobacillus balticus sp. nov., Limosilactobacillus agrestis sp. nov., Limosilactobacillus albertensis sp. nov., Limosilactobacillus rudii sp. nov., Limosilactobacillus fastidiosus sp. nov., five novel Limosilactobacillus species isolated from the vertebrate gastrointestinal tract, and proposal of 6 subspecies of Limosilactobacillus reuteri adapted to the gastrointestinal tract of specific vertebrate hosts.</title>
        <authorList>
            <person name="Li F."/>
            <person name="Cheng C."/>
            <person name="Zheng J."/>
            <person name="Quevedo R.M."/>
            <person name="Li J."/>
            <person name="Roos S."/>
            <person name="Gaenzle M.G."/>
            <person name="Walter J."/>
        </authorList>
    </citation>
    <scope>NUCLEOTIDE SEQUENCE [LARGE SCALE GENOMIC DNA]</scope>
    <source>
        <strain evidence="1 2">RRLNB_1_1</strain>
    </source>
</reference>
<keyword evidence="2" id="KW-1185">Reference proteome</keyword>
<accession>A0A7W3TRR0</accession>
<dbReference type="AlphaFoldDB" id="A0A7W3TRR0"/>
<protein>
    <recommendedName>
        <fullName evidence="3">SF3 helicase domain-containing protein</fullName>
    </recommendedName>
</protein>
<proteinExistence type="predicted"/>
<organism evidence="1 2">
    <name type="scientific">Limosilactobacillus albertensis</name>
    <dbReference type="NCBI Taxonomy" id="2759752"/>
    <lineage>
        <taxon>Bacteria</taxon>
        <taxon>Bacillati</taxon>
        <taxon>Bacillota</taxon>
        <taxon>Bacilli</taxon>
        <taxon>Lactobacillales</taxon>
        <taxon>Lactobacillaceae</taxon>
        <taxon>Limosilactobacillus</taxon>
    </lineage>
</organism>
<dbReference type="RefSeq" id="WP_182597997.1">
    <property type="nucleotide sequence ID" value="NZ_JACIVC010000052.1"/>
</dbReference>
<evidence type="ECO:0000313" key="1">
    <source>
        <dbReference type="EMBL" id="MBB1069376.1"/>
    </source>
</evidence>
<dbReference type="Proteomes" id="UP000518316">
    <property type="component" value="Unassembled WGS sequence"/>
</dbReference>
<evidence type="ECO:0000313" key="2">
    <source>
        <dbReference type="Proteomes" id="UP000518316"/>
    </source>
</evidence>
<dbReference type="EMBL" id="JACIVC010000052">
    <property type="protein sequence ID" value="MBB1069376.1"/>
    <property type="molecule type" value="Genomic_DNA"/>
</dbReference>
<sequence>MKIEKHPYVEKDDMYQESGITFFKSTPSFLKIAEKAHLNSEFNHKNTDGQSIKLLPPQITDTVITNNLADVKQRDQFNFTNNGVYSYSKCLATNVVQIDVHSLLPTWAFNSNLLDKHHRKLFLRKKEIEATPNYHNNYRLVNERKRIKNELNIYCSQNGKTKKEQYVNRLKCMYSGMNMINDMIQFWGKRNVINCVNDGLIVLVRDKSRFESKYKQFKVRYQSRVKKLTFSIKFWKYALIKNDQEYLLMNTTDDYKCRNHCFDINANYFARTGSSLRELQKSNGIIDSAALQAAENEEKGAVEILYKQLFDADPHNEATKRNLDRLSKVNQIMKQAGYTDINHGVNPISYYKFEIDDANNEQAKQYVNAITNQLLGNQLFVTSEKITDRINLLNQPIKVTKIEEPEKYLKDHPKTTVNNFVPPIIDPLSSSIDDWIKLEILRNSDVKHNLYLYNTLAVTLQVWANENKRDPNSIIKKLNKNLSDKQLKMMDIADKVYNDPATLLVDNQLMALNEHHIYTSEPAVVNNIIDKYVDSGSKRFIKNARNNVAELLTNTKYQNNQLDIGFKSDNQTIWLDKNGVHVTSPLKKKMENYVNVDYVNYEGDMKLFNSKEYNEVSAFLAHLSNGHYRQLTCMLALLVLQNTNIMPKIRRFFILFGEPGSGKTVLVKLLEKIFDEPKKPSCILSGESNVNKAFTDPNLVDVNDTKKGKLALWFDDAQSDSQSNAIKASTGTVINSVISNEAKTGAAKFQQYHRVKLPSLVVIATNSIPQIKQAGTADRMFVISSTSRLLDDPNFKIDTDINTWIDNKKVQKVLFSIILNTAVDMLNMSDRDLKLIFDKKNSSQSELTNLNSSIEAFFENKNIASPYDLVGMQAIKLFNAYSESEKTKSYKTTYRVFCEQLEMLGLVLKRKHFHGKNYQKVICAKNEQLTNEKMKVMLEDYKLTPDQVEYWDRDVQQQRGEIKSWHYGYDDLKNKYVNDTATFTPFRF</sequence>